<dbReference type="AlphaFoldDB" id="A0ABD3ACI0"/>
<reference evidence="2 3" key="1">
    <citation type="submission" date="2024-11" db="EMBL/GenBank/DDBJ databases">
        <title>A near-complete genome assembly of Cinchona calisaya.</title>
        <authorList>
            <person name="Lian D.C."/>
            <person name="Zhao X.W."/>
            <person name="Wei L."/>
        </authorList>
    </citation>
    <scope>NUCLEOTIDE SEQUENCE [LARGE SCALE GENOMIC DNA]</scope>
    <source>
        <tissue evidence="2">Nenye</tissue>
    </source>
</reference>
<protein>
    <submittedName>
        <fullName evidence="2">Uncharacterized protein</fullName>
    </submittedName>
</protein>
<comment type="caution">
    <text evidence="2">The sequence shown here is derived from an EMBL/GenBank/DDBJ whole genome shotgun (WGS) entry which is preliminary data.</text>
</comment>
<keyword evidence="3" id="KW-1185">Reference proteome</keyword>
<feature type="coiled-coil region" evidence="1">
    <location>
        <begin position="140"/>
        <end position="174"/>
    </location>
</feature>
<evidence type="ECO:0000313" key="3">
    <source>
        <dbReference type="Proteomes" id="UP001630127"/>
    </source>
</evidence>
<gene>
    <name evidence="2" type="ORF">ACH5RR_008595</name>
</gene>
<evidence type="ECO:0000313" key="2">
    <source>
        <dbReference type="EMBL" id="KAL3529273.1"/>
    </source>
</evidence>
<keyword evidence="1" id="KW-0175">Coiled coil</keyword>
<sequence>MVFVVGSGDISSETKEIDLQFSLEDLETIEVIRKGSGGMVWDLESKCVSSTLQWESNITAFSAIYGNSCKELKQYIGDEYGFLSVLKFDAEKGKILQLPYPILTNHVARGIEVEEVDRCKKSKAYCNVIDNHGDGDAGKMERILNHHEALTNEIEEESQNLEELMRIKEILENCEDEIGIENQSGKKMYSKIGTEN</sequence>
<name>A0ABD3ACI0_9GENT</name>
<evidence type="ECO:0000256" key="1">
    <source>
        <dbReference type="SAM" id="Coils"/>
    </source>
</evidence>
<dbReference type="Proteomes" id="UP001630127">
    <property type="component" value="Unassembled WGS sequence"/>
</dbReference>
<proteinExistence type="predicted"/>
<accession>A0ABD3ACI0</accession>
<organism evidence="2 3">
    <name type="scientific">Cinchona calisaya</name>
    <dbReference type="NCBI Taxonomy" id="153742"/>
    <lineage>
        <taxon>Eukaryota</taxon>
        <taxon>Viridiplantae</taxon>
        <taxon>Streptophyta</taxon>
        <taxon>Embryophyta</taxon>
        <taxon>Tracheophyta</taxon>
        <taxon>Spermatophyta</taxon>
        <taxon>Magnoliopsida</taxon>
        <taxon>eudicotyledons</taxon>
        <taxon>Gunneridae</taxon>
        <taxon>Pentapetalae</taxon>
        <taxon>asterids</taxon>
        <taxon>lamiids</taxon>
        <taxon>Gentianales</taxon>
        <taxon>Rubiaceae</taxon>
        <taxon>Cinchonoideae</taxon>
        <taxon>Cinchoneae</taxon>
        <taxon>Cinchona</taxon>
    </lineage>
</organism>
<dbReference type="EMBL" id="JBJUIK010000004">
    <property type="protein sequence ID" value="KAL3529273.1"/>
    <property type="molecule type" value="Genomic_DNA"/>
</dbReference>